<accession>A0ABQ5JL82</accession>
<dbReference type="Proteomes" id="UP001628078">
    <property type="component" value="Unassembled WGS sequence"/>
</dbReference>
<reference evidence="1 2" key="1">
    <citation type="submission" date="2022-03" db="EMBL/GenBank/DDBJ databases">
        <title>Draft genome sequence of Furfurilactobacillus curtus JCM 31185.</title>
        <authorList>
            <person name="Suzuki S."/>
            <person name="Endo A."/>
            <person name="Kajikawa A."/>
        </authorList>
    </citation>
    <scope>NUCLEOTIDE SEQUENCE [LARGE SCALE GENOMIC DNA]</scope>
    <source>
        <strain evidence="1 2">JCM 31185</strain>
    </source>
</reference>
<keyword evidence="2" id="KW-1185">Reference proteome</keyword>
<sequence length="311" mass="35519">MSEDALTSRQREVLTKAKSAFHGEDYAQAASLLEDLYLEVQTSNLNHLLVEALYMHKEYSRARTYADDFLNSYLTNATDIRFLLTLLLRVHEFVLAHEIVAGINDTTLKRTGTDMIAGAEAEARQTTAATIKTISKQFYHMSDLSPVQQQARFQAALKLPLQEFETGAKFLLLDPYLHPLFVASILEVLQRVKEPTPVKFRWIDEQQYEVIPVQLTPLQEEPVYQQTQATLRQQLSEQDPVAETLLSQELRLQLTLTYPFVGRVVSDQDAWVRALIATYRGDHLVANSAVQRWQKRLDTLVNQLAANEDEN</sequence>
<organism evidence="1 2">
    <name type="scientific">Furfurilactobacillus curtus</name>
    <dbReference type="NCBI Taxonomy" id="1746200"/>
    <lineage>
        <taxon>Bacteria</taxon>
        <taxon>Bacillati</taxon>
        <taxon>Bacillota</taxon>
        <taxon>Bacilli</taxon>
        <taxon>Lactobacillales</taxon>
        <taxon>Lactobacillaceae</taxon>
        <taxon>Furfurilactobacillus</taxon>
    </lineage>
</organism>
<dbReference type="RefSeq" id="WP_407882431.1">
    <property type="nucleotide sequence ID" value="NZ_BQXO01000001.1"/>
</dbReference>
<proteinExistence type="predicted"/>
<evidence type="ECO:0000313" key="2">
    <source>
        <dbReference type="Proteomes" id="UP001628078"/>
    </source>
</evidence>
<protein>
    <recommendedName>
        <fullName evidence="3">Type I restriction endonuclease subunit R</fullName>
    </recommendedName>
</protein>
<comment type="caution">
    <text evidence="1">The sequence shown here is derived from an EMBL/GenBank/DDBJ whole genome shotgun (WGS) entry which is preliminary data.</text>
</comment>
<evidence type="ECO:0000313" key="1">
    <source>
        <dbReference type="EMBL" id="GKT05177.1"/>
    </source>
</evidence>
<dbReference type="EMBL" id="BQXO01000001">
    <property type="protein sequence ID" value="GKT05177.1"/>
    <property type="molecule type" value="Genomic_DNA"/>
</dbReference>
<evidence type="ECO:0008006" key="3">
    <source>
        <dbReference type="Google" id="ProtNLM"/>
    </source>
</evidence>
<name>A0ABQ5JL82_9LACO</name>
<gene>
    <name evidence="1" type="ORF">JCM31185_04660</name>
</gene>